<name>A0A645ADT7_9ZZZZ</name>
<protein>
    <submittedName>
        <fullName evidence="2">Uncharacterized protein</fullName>
    </submittedName>
</protein>
<organism evidence="2">
    <name type="scientific">bioreactor metagenome</name>
    <dbReference type="NCBI Taxonomy" id="1076179"/>
    <lineage>
        <taxon>unclassified sequences</taxon>
        <taxon>metagenomes</taxon>
        <taxon>ecological metagenomes</taxon>
    </lineage>
</organism>
<comment type="caution">
    <text evidence="2">The sequence shown here is derived from an EMBL/GenBank/DDBJ whole genome shotgun (WGS) entry which is preliminary data.</text>
</comment>
<proteinExistence type="predicted"/>
<dbReference type="EMBL" id="VSSQ01012343">
    <property type="protein sequence ID" value="MPM49003.1"/>
    <property type="molecule type" value="Genomic_DNA"/>
</dbReference>
<evidence type="ECO:0000313" key="2">
    <source>
        <dbReference type="EMBL" id="MPM49003.1"/>
    </source>
</evidence>
<gene>
    <name evidence="2" type="ORF">SDC9_95731</name>
</gene>
<dbReference type="AlphaFoldDB" id="A0A645ADT7"/>
<keyword evidence="1" id="KW-0812">Transmembrane</keyword>
<feature type="transmembrane region" description="Helical" evidence="1">
    <location>
        <begin position="12"/>
        <end position="32"/>
    </location>
</feature>
<sequence length="262" mass="30049">MSKVLDWIKAHKVATVFIILGAFFLPLIFVHIAYRINAINPWFSSTWDSGDLITYIAGFEALVGTVILGIIAVRQNEKVIEMNENMIKREEKRDAFERQPFVDISDCTVILLSGDNVYNNLNGHQNTVYFNIKNFGDTVSRRFGTFLMFTFFLTYSAKSPMTFKLNNVRISDDQNELLSDFQHLVPFSNSGFKDSPAPNARNKYDLILPLDSLKQKTQADIILNISLTSNISECFKFSIFLFLYKLDEDNFGLIFVDTKIEE</sequence>
<keyword evidence="1" id="KW-1133">Transmembrane helix</keyword>
<keyword evidence="1" id="KW-0472">Membrane</keyword>
<reference evidence="2" key="1">
    <citation type="submission" date="2019-08" db="EMBL/GenBank/DDBJ databases">
        <authorList>
            <person name="Kucharzyk K."/>
            <person name="Murdoch R.W."/>
            <person name="Higgins S."/>
            <person name="Loffler F."/>
        </authorList>
    </citation>
    <scope>NUCLEOTIDE SEQUENCE</scope>
</reference>
<accession>A0A645ADT7</accession>
<feature type="transmembrane region" description="Helical" evidence="1">
    <location>
        <begin position="52"/>
        <end position="73"/>
    </location>
</feature>
<evidence type="ECO:0000256" key="1">
    <source>
        <dbReference type="SAM" id="Phobius"/>
    </source>
</evidence>